<evidence type="ECO:0000313" key="2">
    <source>
        <dbReference type="EMBL" id="CAE1309589.1"/>
    </source>
</evidence>
<dbReference type="Proteomes" id="UP000597762">
    <property type="component" value="Unassembled WGS sequence"/>
</dbReference>
<feature type="transmembrane region" description="Helical" evidence="1">
    <location>
        <begin position="12"/>
        <end position="34"/>
    </location>
</feature>
<feature type="transmembrane region" description="Helical" evidence="1">
    <location>
        <begin position="195"/>
        <end position="216"/>
    </location>
</feature>
<sequence length="239" mass="27357">MCRQGSLLGDQTPFFLLLFSYRLPGYYAFLLRLLEGENLLKHAMKHFLRTHVFPSSSQTALAPNFTYGLLFKLSFLGLLRQNFSKLSQKGKLALSNFVTHASLLMGKRCLPFQQGERKLTSSFQAVLVRTAAMVQSQFSFPFQRGGGRCNKILTLCKVDIRQMQQDTDTVQVLTLIFVRLIFYLHILPLSGAMKLFWGLLVLGCLPFGIVLAKTLYSCPKCIIFREYIFLPKMYQMIKK</sequence>
<accession>A0A812DUX9</accession>
<keyword evidence="1" id="KW-1133">Transmembrane helix</keyword>
<protein>
    <submittedName>
        <fullName evidence="2">Uncharacterized protein</fullName>
    </submittedName>
</protein>
<gene>
    <name evidence="2" type="ORF">SPHA_61252</name>
</gene>
<reference evidence="2" key="1">
    <citation type="submission" date="2021-01" db="EMBL/GenBank/DDBJ databases">
        <authorList>
            <person name="Li R."/>
            <person name="Bekaert M."/>
        </authorList>
    </citation>
    <scope>NUCLEOTIDE SEQUENCE</scope>
    <source>
        <strain evidence="2">Farmed</strain>
    </source>
</reference>
<feature type="transmembrane region" description="Helical" evidence="1">
    <location>
        <begin position="60"/>
        <end position="79"/>
    </location>
</feature>
<feature type="transmembrane region" description="Helical" evidence="1">
    <location>
        <begin position="170"/>
        <end position="189"/>
    </location>
</feature>
<keyword evidence="1" id="KW-0472">Membrane</keyword>
<comment type="caution">
    <text evidence="2">The sequence shown here is derived from an EMBL/GenBank/DDBJ whole genome shotgun (WGS) entry which is preliminary data.</text>
</comment>
<dbReference type="AlphaFoldDB" id="A0A812DUX9"/>
<evidence type="ECO:0000313" key="3">
    <source>
        <dbReference type="Proteomes" id="UP000597762"/>
    </source>
</evidence>
<dbReference type="EMBL" id="CAHIKZ030004325">
    <property type="protein sequence ID" value="CAE1309589.1"/>
    <property type="molecule type" value="Genomic_DNA"/>
</dbReference>
<name>A0A812DUX9_ACAPH</name>
<organism evidence="2 3">
    <name type="scientific">Acanthosepion pharaonis</name>
    <name type="common">Pharaoh cuttlefish</name>
    <name type="synonym">Sepia pharaonis</name>
    <dbReference type="NCBI Taxonomy" id="158019"/>
    <lineage>
        <taxon>Eukaryota</taxon>
        <taxon>Metazoa</taxon>
        <taxon>Spiralia</taxon>
        <taxon>Lophotrochozoa</taxon>
        <taxon>Mollusca</taxon>
        <taxon>Cephalopoda</taxon>
        <taxon>Coleoidea</taxon>
        <taxon>Decapodiformes</taxon>
        <taxon>Sepiida</taxon>
        <taxon>Sepiina</taxon>
        <taxon>Sepiidae</taxon>
        <taxon>Acanthosepion</taxon>
    </lineage>
</organism>
<keyword evidence="1" id="KW-0812">Transmembrane</keyword>
<keyword evidence="3" id="KW-1185">Reference proteome</keyword>
<evidence type="ECO:0000256" key="1">
    <source>
        <dbReference type="SAM" id="Phobius"/>
    </source>
</evidence>
<proteinExistence type="predicted"/>